<organism evidence="2 3">
    <name type="scientific">Aestuariirhabdus litorea</name>
    <dbReference type="NCBI Taxonomy" id="2528527"/>
    <lineage>
        <taxon>Bacteria</taxon>
        <taxon>Pseudomonadati</taxon>
        <taxon>Pseudomonadota</taxon>
        <taxon>Gammaproteobacteria</taxon>
        <taxon>Oceanospirillales</taxon>
        <taxon>Aestuariirhabdaceae</taxon>
        <taxon>Aestuariirhabdus</taxon>
    </lineage>
</organism>
<dbReference type="InterPro" id="IPR040890">
    <property type="entry name" value="Znf_CopZ"/>
</dbReference>
<name>A0A3P3VK19_9GAMM</name>
<feature type="domain" description="CopZ zinc binding" evidence="1">
    <location>
        <begin position="16"/>
        <end position="74"/>
    </location>
</feature>
<dbReference type="AlphaFoldDB" id="A0A3P3VK19"/>
<dbReference type="Gene3D" id="1.10.10.1100">
    <property type="entry name" value="BFD-like [2Fe-2S]-binding domain"/>
    <property type="match status" value="1"/>
</dbReference>
<reference evidence="2 3" key="1">
    <citation type="submission" date="2018-08" db="EMBL/GenBank/DDBJ databases">
        <authorList>
            <person name="Khan S.A."/>
        </authorList>
    </citation>
    <scope>NUCLEOTIDE SEQUENCE [LARGE SCALE GENOMIC DNA]</scope>
    <source>
        <strain evidence="2 3">GTF-13</strain>
    </source>
</reference>
<dbReference type="InterPro" id="IPR041854">
    <property type="entry name" value="BFD-like_2Fe2S-bd_dom_sf"/>
</dbReference>
<dbReference type="CDD" id="cd10141">
    <property type="entry name" value="CopZ-like_Fer2_BFD-like"/>
    <property type="match status" value="1"/>
</dbReference>
<evidence type="ECO:0000313" key="2">
    <source>
        <dbReference type="EMBL" id="RRJ82657.1"/>
    </source>
</evidence>
<dbReference type="Proteomes" id="UP000280792">
    <property type="component" value="Unassembled WGS sequence"/>
</dbReference>
<dbReference type="RefSeq" id="WP_125016599.1">
    <property type="nucleotide sequence ID" value="NZ_QWEZ01000002.1"/>
</dbReference>
<gene>
    <name evidence="2" type="ORF">D0544_12405</name>
</gene>
<sequence>MTQCCKKPAPQRASIRCSACGGALQAVEARTLLHLLRAPFNQALVEQGYYFCANADCDRVYQGEDGCGYSREQLRLEVGQKSRDPKRMLCYCFDINLERVMAERAQCGESASRAFVVEQTGQGRCACEIRNPSGRCCLKEFPR</sequence>
<protein>
    <recommendedName>
        <fullName evidence="1">CopZ zinc binding domain-containing protein</fullName>
    </recommendedName>
</protein>
<dbReference type="Pfam" id="PF18423">
    <property type="entry name" value="zf_CopZ"/>
    <property type="match status" value="1"/>
</dbReference>
<comment type="caution">
    <text evidence="2">The sequence shown here is derived from an EMBL/GenBank/DDBJ whole genome shotgun (WGS) entry which is preliminary data.</text>
</comment>
<evidence type="ECO:0000313" key="3">
    <source>
        <dbReference type="Proteomes" id="UP000280792"/>
    </source>
</evidence>
<dbReference type="NCBIfam" id="NF047645">
    <property type="entry name" value="CopZ_Nterm_CC"/>
    <property type="match status" value="1"/>
</dbReference>
<accession>A0A3P3VK19</accession>
<evidence type="ECO:0000259" key="1">
    <source>
        <dbReference type="Pfam" id="PF18423"/>
    </source>
</evidence>
<keyword evidence="3" id="KW-1185">Reference proteome</keyword>
<proteinExistence type="predicted"/>
<reference evidence="2 3" key="2">
    <citation type="submission" date="2018-12" db="EMBL/GenBank/DDBJ databases">
        <title>Simiduia agarivorans gen. nov., sp. nov., a marine, agarolytic bacterium isolated from shallow coastal water from Keelung, Taiwan.</title>
        <authorList>
            <person name="Shieh W.Y."/>
        </authorList>
    </citation>
    <scope>NUCLEOTIDE SEQUENCE [LARGE SCALE GENOMIC DNA]</scope>
    <source>
        <strain evidence="2 3">GTF-13</strain>
    </source>
</reference>
<dbReference type="EMBL" id="QWEZ01000002">
    <property type="protein sequence ID" value="RRJ82657.1"/>
    <property type="molecule type" value="Genomic_DNA"/>
</dbReference>
<dbReference type="Gene3D" id="2.20.25.270">
    <property type="match status" value="1"/>
</dbReference>